<evidence type="ECO:0008006" key="3">
    <source>
        <dbReference type="Google" id="ProtNLM"/>
    </source>
</evidence>
<dbReference type="OrthoDB" id="7873401at2"/>
<evidence type="ECO:0000313" key="1">
    <source>
        <dbReference type="EMBL" id="OWJ81380.1"/>
    </source>
</evidence>
<dbReference type="InterPro" id="IPR036390">
    <property type="entry name" value="WH_DNA-bd_sf"/>
</dbReference>
<comment type="caution">
    <text evidence="1">The sequence shown here is derived from an EMBL/GenBank/DDBJ whole genome shotgun (WGS) entry which is preliminary data.</text>
</comment>
<protein>
    <recommendedName>
        <fullName evidence="3">ArsR family transcriptional regulator</fullName>
    </recommendedName>
</protein>
<name>A0A212AIR0_9RHOB</name>
<dbReference type="RefSeq" id="WP_088233999.1">
    <property type="nucleotide sequence ID" value="NZ_CALUEG010000042.1"/>
</dbReference>
<sequence>MTGAFTPVGRAAARIGHLAVLRAQLLDHLRAVGGVRTLSELAAELGRDGVLLRADLDLLEAEGLIWRRDMTWAPFGVDLTEPCWWAPRVPFPAQSEGRP</sequence>
<gene>
    <name evidence="1" type="ORF">CDV52_18440</name>
</gene>
<evidence type="ECO:0000313" key="2">
    <source>
        <dbReference type="Proteomes" id="UP000196640"/>
    </source>
</evidence>
<dbReference type="AlphaFoldDB" id="A0A212AIR0"/>
<proteinExistence type="predicted"/>
<dbReference type="Proteomes" id="UP000196640">
    <property type="component" value="Unassembled WGS sequence"/>
</dbReference>
<reference evidence="1 2" key="1">
    <citation type="submission" date="2016-11" db="EMBL/GenBank/DDBJ databases">
        <title>Comparison of Traditional DNA-DNA Hybridization with In Silico Genomic Analysis.</title>
        <authorList>
            <person name="Nicholson A.C."/>
            <person name="Sammons S."/>
            <person name="Humrighouse B.W."/>
            <person name="Graziano J."/>
            <person name="Lasker B."/>
            <person name="Whitney A.M."/>
            <person name="Mcquiston J.R."/>
        </authorList>
    </citation>
    <scope>NUCLEOTIDE SEQUENCE [LARGE SCALE GENOMIC DNA]</scope>
    <source>
        <strain evidence="1 2">H2381</strain>
    </source>
</reference>
<dbReference type="SUPFAM" id="SSF46785">
    <property type="entry name" value="Winged helix' DNA-binding domain"/>
    <property type="match status" value="1"/>
</dbReference>
<organism evidence="1 2">
    <name type="scientific">Haematobacter missouriensis</name>
    <dbReference type="NCBI Taxonomy" id="366616"/>
    <lineage>
        <taxon>Bacteria</taxon>
        <taxon>Pseudomonadati</taxon>
        <taxon>Pseudomonadota</taxon>
        <taxon>Alphaproteobacteria</taxon>
        <taxon>Rhodobacterales</taxon>
        <taxon>Paracoccaceae</taxon>
        <taxon>Haematobacter</taxon>
    </lineage>
</organism>
<dbReference type="EMBL" id="NIPX01000040">
    <property type="protein sequence ID" value="OWJ81380.1"/>
    <property type="molecule type" value="Genomic_DNA"/>
</dbReference>
<accession>A0A212AIR0</accession>